<keyword evidence="6" id="KW-0539">Nucleus</keyword>
<feature type="non-terminal residue" evidence="10">
    <location>
        <position position="1037"/>
    </location>
</feature>
<dbReference type="InterPro" id="IPR005559">
    <property type="entry name" value="CG-1_dom"/>
</dbReference>
<evidence type="ECO:0000313" key="11">
    <source>
        <dbReference type="Proteomes" id="UP000537234"/>
    </source>
</evidence>
<feature type="region of interest" description="Disordered" evidence="8">
    <location>
        <begin position="207"/>
        <end position="301"/>
    </location>
</feature>
<dbReference type="SUPFAM" id="SSF48403">
    <property type="entry name" value="Ankyrin repeat"/>
    <property type="match status" value="1"/>
</dbReference>
<feature type="compositionally biased region" description="Pro residues" evidence="8">
    <location>
        <begin position="486"/>
        <end position="506"/>
    </location>
</feature>
<dbReference type="GO" id="GO:0003712">
    <property type="term" value="F:transcription coregulator activity"/>
    <property type="evidence" value="ECO:0007669"/>
    <property type="project" value="TreeGrafter"/>
</dbReference>
<feature type="region of interest" description="Disordered" evidence="8">
    <location>
        <begin position="774"/>
        <end position="794"/>
    </location>
</feature>
<dbReference type="Pfam" id="PF03859">
    <property type="entry name" value="CG-1"/>
    <property type="match status" value="1"/>
</dbReference>
<evidence type="ECO:0000256" key="2">
    <source>
        <dbReference type="ARBA" id="ARBA00008267"/>
    </source>
</evidence>
<evidence type="ECO:0000259" key="9">
    <source>
        <dbReference type="PROSITE" id="PS51437"/>
    </source>
</evidence>
<accession>A0A7K9Z948</accession>
<evidence type="ECO:0000256" key="6">
    <source>
        <dbReference type="ARBA" id="ARBA00023242"/>
    </source>
</evidence>
<feature type="region of interest" description="Disordered" evidence="8">
    <location>
        <begin position="340"/>
        <end position="376"/>
    </location>
</feature>
<evidence type="ECO:0000256" key="1">
    <source>
        <dbReference type="ARBA" id="ARBA00004123"/>
    </source>
</evidence>
<keyword evidence="5" id="KW-0804">Transcription</keyword>
<feature type="compositionally biased region" description="Low complexity" evidence="8">
    <location>
        <begin position="678"/>
        <end position="697"/>
    </location>
</feature>
<evidence type="ECO:0000256" key="5">
    <source>
        <dbReference type="ARBA" id="ARBA00023163"/>
    </source>
</evidence>
<feature type="compositionally biased region" description="Pro residues" evidence="8">
    <location>
        <begin position="698"/>
        <end position="707"/>
    </location>
</feature>
<sequence length="1037" mass="111254">KWATSPPQEIASYLITFEKHDEWLSCSPKTRPQNGSVILYNRKKVKYRKDGYCWKKRKDGKTTREDHMKLKVQGVECLYGCYVHSSIVPTFHRRCYWLLQNPDIVLVHYLNVPAMEECGRPCAPPLCSPPLCAGAPPICAATADPREWLKWSQEELVAQLRPMFHGVKWGCGNGEAPPGLSLEQLVQHVLERHQARPPPRTHACLCAGGLGETGPPGTPQTPGEPPGTSWGSSSSMGPPNPWGPHWDSHLPGTFPTPSWGALEHSLGSPETHCDALNPLGTPQNPSGPPEQPLGPRTVPWTPVELPRTPWDNTKFFGITLNPLGTPQISLGPSQIPLRTPLGMLKSPPKPSLSPANARPALSPAGTPGHNDPPVSPQGGVKVLITGPWGDPGAYSCLFDRTSVPAALVQPGVLRCYCPPHEAGVAALRVACPPRLLSAAAPFEYRARGAARGPPGAQLDWLALDEAQFRLSILERLEQLETRLGALPPPAPLLPPRGAPSETPPEQGPGSSFEARVVAICEAMMARPGWPGTLPGTSGTSMLAHGVTFRGMTLLHLAAAQGYASLVEALRRWRALAVDSLELEQEIDPLNVDHFSCTPLMWACALGHREAAERLCRWDRRALAVPDPLGRLPLALARARGHLALVPRLEELQVSPTSPRCHLPGLRIPSPLSASPDTGLSTASSLSSPSGLSEGPGSVPLPPGPPGPSEDDSWGVAVPPSPPEDALAPPSDTLQVKAGDSQGWGHLQCRRVPMSPRPQAEVVTLARQIIEATPERIKQEAPGGPPGALGALGSAAGTLGTPGPAGPAGLGAAMAWLATYLESVDRPPAPPHRAEAASRGSPGVPERPPPASAAGWAEFLNASGGARGEGGAVDLLTLSDQEQHELYEAARLVQGAFCKYRGRRLKEQQELAAAVIQRCYRKYKQLTWIALKFALFQRMTQAAILIQSKFRSYAEQKRFQRRRRAAVLIQQRFRSLRQHRGPHPPLHSPQEHLPHPQAGPGSPEDHEVPAALPPPVRGHCGGTGRGRGQGLGRTQGKW</sequence>
<dbReference type="GO" id="GO:0006357">
    <property type="term" value="P:regulation of transcription by RNA polymerase II"/>
    <property type="evidence" value="ECO:0007669"/>
    <property type="project" value="TreeGrafter"/>
</dbReference>
<dbReference type="PANTHER" id="PTHR23335">
    <property type="entry name" value="CALMODULIN-BINDING TRANSCRIPTION ACTIVATOR CAMTA"/>
    <property type="match status" value="1"/>
</dbReference>
<dbReference type="CDD" id="cd23767">
    <property type="entry name" value="IQCD"/>
    <property type="match status" value="1"/>
</dbReference>
<dbReference type="PANTHER" id="PTHR23335:SF9">
    <property type="entry name" value="CALMODULIN-BINDING TRANSCRIPTION ACTIVATOR 2"/>
    <property type="match status" value="1"/>
</dbReference>
<feature type="region of interest" description="Disordered" evidence="8">
    <location>
        <begin position="825"/>
        <end position="852"/>
    </location>
</feature>
<proteinExistence type="inferred from homology"/>
<comment type="similarity">
    <text evidence="2">Belongs to the CAMTA family.</text>
</comment>
<comment type="subcellular location">
    <subcellularLocation>
        <location evidence="1">Nucleus</location>
    </subcellularLocation>
</comment>
<reference evidence="10 11" key="1">
    <citation type="submission" date="2019-09" db="EMBL/GenBank/DDBJ databases">
        <title>Bird 10,000 Genomes (B10K) Project - Family phase.</title>
        <authorList>
            <person name="Zhang G."/>
        </authorList>
    </citation>
    <scope>NUCLEOTIDE SEQUENCE [LARGE SCALE GENOMIC DNA]</scope>
    <source>
        <strain evidence="10">B10K-DU-001-48</strain>
        <tissue evidence="10">Muscle</tissue>
    </source>
</reference>
<feature type="region of interest" description="Disordered" evidence="8">
    <location>
        <begin position="976"/>
        <end position="1037"/>
    </location>
</feature>
<evidence type="ECO:0000256" key="4">
    <source>
        <dbReference type="ARBA" id="ARBA00023159"/>
    </source>
</evidence>
<feature type="region of interest" description="Disordered" evidence="8">
    <location>
        <begin position="655"/>
        <end position="738"/>
    </location>
</feature>
<name>A0A7K9Z948_9CORV</name>
<keyword evidence="3" id="KW-0040">ANK repeat</keyword>
<dbReference type="GO" id="GO:0003690">
    <property type="term" value="F:double-stranded DNA binding"/>
    <property type="evidence" value="ECO:0007669"/>
    <property type="project" value="TreeGrafter"/>
</dbReference>
<dbReference type="AlphaFoldDB" id="A0A7K9Z948"/>
<dbReference type="Proteomes" id="UP000537234">
    <property type="component" value="Unassembled WGS sequence"/>
</dbReference>
<dbReference type="InterPro" id="IPR013783">
    <property type="entry name" value="Ig-like_fold"/>
</dbReference>
<dbReference type="Gene3D" id="1.25.40.20">
    <property type="entry name" value="Ankyrin repeat-containing domain"/>
    <property type="match status" value="1"/>
</dbReference>
<dbReference type="SUPFAM" id="SSF81296">
    <property type="entry name" value="E set domains"/>
    <property type="match status" value="1"/>
</dbReference>
<organism evidence="10 11">
    <name type="scientific">Dicrurus megarhynchus</name>
    <dbReference type="NCBI Taxonomy" id="450177"/>
    <lineage>
        <taxon>Eukaryota</taxon>
        <taxon>Metazoa</taxon>
        <taxon>Chordata</taxon>
        <taxon>Craniata</taxon>
        <taxon>Vertebrata</taxon>
        <taxon>Euteleostomi</taxon>
        <taxon>Archelosauria</taxon>
        <taxon>Archosauria</taxon>
        <taxon>Dinosauria</taxon>
        <taxon>Saurischia</taxon>
        <taxon>Theropoda</taxon>
        <taxon>Coelurosauria</taxon>
        <taxon>Aves</taxon>
        <taxon>Neognathae</taxon>
        <taxon>Neoaves</taxon>
        <taxon>Telluraves</taxon>
        <taxon>Australaves</taxon>
        <taxon>Passeriformes</taxon>
        <taxon>Corvoidea</taxon>
        <taxon>Dicruridae</taxon>
        <taxon>Dicrurus</taxon>
    </lineage>
</organism>
<dbReference type="Gene3D" id="1.20.5.190">
    <property type="match status" value="1"/>
</dbReference>
<keyword evidence="4" id="KW-0010">Activator</keyword>
<keyword evidence="11" id="KW-1185">Reference proteome</keyword>
<dbReference type="EMBL" id="VXAD01000876">
    <property type="protein sequence ID" value="NXJ17854.1"/>
    <property type="molecule type" value="Genomic_DNA"/>
</dbReference>
<dbReference type="GO" id="GO:0005634">
    <property type="term" value="C:nucleus"/>
    <property type="evidence" value="ECO:0007669"/>
    <property type="project" value="UniProtKB-SubCell"/>
</dbReference>
<dbReference type="PROSITE" id="PS50096">
    <property type="entry name" value="IQ"/>
    <property type="match status" value="1"/>
</dbReference>
<comment type="subunit">
    <text evidence="7">May interact with calmodulin.</text>
</comment>
<feature type="compositionally biased region" description="Gly residues" evidence="8">
    <location>
        <begin position="1018"/>
        <end position="1037"/>
    </location>
</feature>
<dbReference type="SMART" id="SM01076">
    <property type="entry name" value="CG-1"/>
    <property type="match status" value="1"/>
</dbReference>
<evidence type="ECO:0000313" key="10">
    <source>
        <dbReference type="EMBL" id="NXJ17854.1"/>
    </source>
</evidence>
<comment type="caution">
    <text evidence="10">The sequence shown here is derived from an EMBL/GenBank/DDBJ whole genome shotgun (WGS) entry which is preliminary data.</text>
</comment>
<dbReference type="Gene3D" id="2.60.40.10">
    <property type="entry name" value="Immunoglobulins"/>
    <property type="match status" value="1"/>
</dbReference>
<feature type="domain" description="CG-1" evidence="9">
    <location>
        <begin position="1"/>
        <end position="118"/>
    </location>
</feature>
<dbReference type="InterPro" id="IPR036770">
    <property type="entry name" value="Ankyrin_rpt-contain_sf"/>
</dbReference>
<evidence type="ECO:0000256" key="3">
    <source>
        <dbReference type="ARBA" id="ARBA00023043"/>
    </source>
</evidence>
<dbReference type="PROSITE" id="PS51437">
    <property type="entry name" value="CG_1"/>
    <property type="match status" value="1"/>
</dbReference>
<feature type="region of interest" description="Disordered" evidence="8">
    <location>
        <begin position="484"/>
        <end position="510"/>
    </location>
</feature>
<evidence type="ECO:0000256" key="8">
    <source>
        <dbReference type="SAM" id="MobiDB-lite"/>
    </source>
</evidence>
<evidence type="ECO:0000256" key="7">
    <source>
        <dbReference type="ARBA" id="ARBA00029480"/>
    </source>
</evidence>
<gene>
    <name evidence="10" type="primary">Camta2</name>
    <name evidence="10" type="ORF">DICMEG_R15098</name>
</gene>
<feature type="non-terminal residue" evidence="10">
    <location>
        <position position="1"/>
    </location>
</feature>
<dbReference type="InterPro" id="IPR014756">
    <property type="entry name" value="Ig_E-set"/>
</dbReference>
<protein>
    <submittedName>
        <fullName evidence="10">CMTA2 protein</fullName>
    </submittedName>
</protein>
<feature type="compositionally biased region" description="Pro residues" evidence="8">
    <location>
        <begin position="216"/>
        <end position="225"/>
    </location>
</feature>